<accession>A0AAD3CQU8</accession>
<dbReference type="AlphaFoldDB" id="A0AAD3CQU8"/>
<proteinExistence type="predicted"/>
<gene>
    <name evidence="1" type="ORF">CTEN210_06977</name>
</gene>
<dbReference type="Proteomes" id="UP001054902">
    <property type="component" value="Unassembled WGS sequence"/>
</dbReference>
<name>A0AAD3CQU8_9STRA</name>
<organism evidence="1 2">
    <name type="scientific">Chaetoceros tenuissimus</name>
    <dbReference type="NCBI Taxonomy" id="426638"/>
    <lineage>
        <taxon>Eukaryota</taxon>
        <taxon>Sar</taxon>
        <taxon>Stramenopiles</taxon>
        <taxon>Ochrophyta</taxon>
        <taxon>Bacillariophyta</taxon>
        <taxon>Coscinodiscophyceae</taxon>
        <taxon>Chaetocerotophycidae</taxon>
        <taxon>Chaetocerotales</taxon>
        <taxon>Chaetocerotaceae</taxon>
        <taxon>Chaetoceros</taxon>
    </lineage>
</organism>
<comment type="caution">
    <text evidence="1">The sequence shown here is derived from an EMBL/GenBank/DDBJ whole genome shotgun (WGS) entry which is preliminary data.</text>
</comment>
<dbReference type="CDD" id="cd09272">
    <property type="entry name" value="RNase_HI_RT_Ty1"/>
    <property type="match status" value="1"/>
</dbReference>
<keyword evidence="2" id="KW-1185">Reference proteome</keyword>
<evidence type="ECO:0000313" key="2">
    <source>
        <dbReference type="Proteomes" id="UP001054902"/>
    </source>
</evidence>
<sequence length="258" mass="29282">MVEALRYKLRCFGIPIDGPAEVYCDNQSVVTNSSVPLSVLNKRHNAICYHRVREAQAAGTIKVGWIMGEYNLADLFTKTTMTGDLKHRLVNNIFNNDAAPLEVSTPIFVYARVMYPANHLCLIQELGLYICRKSNVEYSLDRIQEYALDLYNSTKKGSIEKQTIACVTRHTLGMNINRRANKMALEDFECILEGENITVNKYSRLCKDEETIRDAVCFILSTNMVQLLSWNAKTVKLDSSEKTSSLDIHVNCLRILCI</sequence>
<dbReference type="EMBL" id="BLLK01000040">
    <property type="protein sequence ID" value="GFH50501.1"/>
    <property type="molecule type" value="Genomic_DNA"/>
</dbReference>
<reference evidence="1 2" key="1">
    <citation type="journal article" date="2021" name="Sci. Rep.">
        <title>The genome of the diatom Chaetoceros tenuissimus carries an ancient integrated fragment of an extant virus.</title>
        <authorList>
            <person name="Hongo Y."/>
            <person name="Kimura K."/>
            <person name="Takaki Y."/>
            <person name="Yoshida Y."/>
            <person name="Baba S."/>
            <person name="Kobayashi G."/>
            <person name="Nagasaki K."/>
            <person name="Hano T."/>
            <person name="Tomaru Y."/>
        </authorList>
    </citation>
    <scope>NUCLEOTIDE SEQUENCE [LARGE SCALE GENOMIC DNA]</scope>
    <source>
        <strain evidence="1 2">NIES-3715</strain>
    </source>
</reference>
<evidence type="ECO:0000313" key="1">
    <source>
        <dbReference type="EMBL" id="GFH50501.1"/>
    </source>
</evidence>
<protein>
    <submittedName>
        <fullName evidence="1">Uncharacterized protein</fullName>
    </submittedName>
</protein>